<dbReference type="AlphaFoldDB" id="A0AAD8WB08"/>
<dbReference type="Proteomes" id="UP001231189">
    <property type="component" value="Unassembled WGS sequence"/>
</dbReference>
<dbReference type="EMBL" id="JAUUTY010000004">
    <property type="protein sequence ID" value="KAK1647599.1"/>
    <property type="molecule type" value="Genomic_DNA"/>
</dbReference>
<protein>
    <submittedName>
        <fullName evidence="2">Uncharacterized protein</fullName>
    </submittedName>
</protein>
<feature type="compositionally biased region" description="Polar residues" evidence="1">
    <location>
        <begin position="133"/>
        <end position="146"/>
    </location>
</feature>
<evidence type="ECO:0000313" key="3">
    <source>
        <dbReference type="Proteomes" id="UP001231189"/>
    </source>
</evidence>
<sequence>MEEEEADAETVVEDNDDDEFEWSDDDGPHPDETADQLRALVESFESEKKLPDDARAREEAQIRRAIELSLQAVDVYGCFYSVDRVGPPRAEVCRTAASFLSGLPKVYRTRGGRAHEIIVLKYIGEINHIATGTAPSSMENYPSSWEQQRDEDGGGDGSGVDGEAFGASSPLRQGAGTETLSPHLGFAMAAARRFRVPWLLSSGFLGQDL</sequence>
<feature type="region of interest" description="Disordered" evidence="1">
    <location>
        <begin position="133"/>
        <end position="173"/>
    </location>
</feature>
<organism evidence="2 3">
    <name type="scientific">Lolium multiflorum</name>
    <name type="common">Italian ryegrass</name>
    <name type="synonym">Lolium perenne subsp. multiflorum</name>
    <dbReference type="NCBI Taxonomy" id="4521"/>
    <lineage>
        <taxon>Eukaryota</taxon>
        <taxon>Viridiplantae</taxon>
        <taxon>Streptophyta</taxon>
        <taxon>Embryophyta</taxon>
        <taxon>Tracheophyta</taxon>
        <taxon>Spermatophyta</taxon>
        <taxon>Magnoliopsida</taxon>
        <taxon>Liliopsida</taxon>
        <taxon>Poales</taxon>
        <taxon>Poaceae</taxon>
        <taxon>BOP clade</taxon>
        <taxon>Pooideae</taxon>
        <taxon>Poodae</taxon>
        <taxon>Poeae</taxon>
        <taxon>Poeae Chloroplast Group 2 (Poeae type)</taxon>
        <taxon>Loliodinae</taxon>
        <taxon>Loliinae</taxon>
        <taxon>Lolium</taxon>
    </lineage>
</organism>
<feature type="region of interest" description="Disordered" evidence="1">
    <location>
        <begin position="1"/>
        <end position="33"/>
    </location>
</feature>
<reference evidence="2" key="1">
    <citation type="submission" date="2023-07" db="EMBL/GenBank/DDBJ databases">
        <title>A chromosome-level genome assembly of Lolium multiflorum.</title>
        <authorList>
            <person name="Chen Y."/>
            <person name="Copetti D."/>
            <person name="Kolliker R."/>
            <person name="Studer B."/>
        </authorList>
    </citation>
    <scope>NUCLEOTIDE SEQUENCE</scope>
    <source>
        <strain evidence="2">02402/16</strain>
        <tissue evidence="2">Leaf</tissue>
    </source>
</reference>
<comment type="caution">
    <text evidence="2">The sequence shown here is derived from an EMBL/GenBank/DDBJ whole genome shotgun (WGS) entry which is preliminary data.</text>
</comment>
<evidence type="ECO:0000313" key="2">
    <source>
        <dbReference type="EMBL" id="KAK1647599.1"/>
    </source>
</evidence>
<evidence type="ECO:0000256" key="1">
    <source>
        <dbReference type="SAM" id="MobiDB-lite"/>
    </source>
</evidence>
<gene>
    <name evidence="2" type="ORF">QYE76_065404</name>
</gene>
<keyword evidence="3" id="KW-1185">Reference proteome</keyword>
<name>A0AAD8WB08_LOLMU</name>
<feature type="compositionally biased region" description="Acidic residues" evidence="1">
    <location>
        <begin position="1"/>
        <end position="25"/>
    </location>
</feature>
<accession>A0AAD8WB08</accession>
<proteinExistence type="predicted"/>